<gene>
    <name evidence="1" type="ORF">S01H1_56777</name>
</gene>
<organism evidence="1">
    <name type="scientific">marine sediment metagenome</name>
    <dbReference type="NCBI Taxonomy" id="412755"/>
    <lineage>
        <taxon>unclassified sequences</taxon>
        <taxon>metagenomes</taxon>
        <taxon>ecological metagenomes</taxon>
    </lineage>
</organism>
<reference evidence="1" key="1">
    <citation type="journal article" date="2014" name="Front. Microbiol.">
        <title>High frequency of phylogenetically diverse reductive dehalogenase-homologous genes in deep subseafloor sedimentary metagenomes.</title>
        <authorList>
            <person name="Kawai M."/>
            <person name="Futagami T."/>
            <person name="Toyoda A."/>
            <person name="Takaki Y."/>
            <person name="Nishi S."/>
            <person name="Hori S."/>
            <person name="Arai W."/>
            <person name="Tsubouchi T."/>
            <person name="Morono Y."/>
            <person name="Uchiyama I."/>
            <person name="Ito T."/>
            <person name="Fujiyama A."/>
            <person name="Inagaki F."/>
            <person name="Takami H."/>
        </authorList>
    </citation>
    <scope>NUCLEOTIDE SEQUENCE</scope>
    <source>
        <strain evidence="1">Expedition CK06-06</strain>
    </source>
</reference>
<protein>
    <submittedName>
        <fullName evidence="1">Uncharacterized protein</fullName>
    </submittedName>
</protein>
<sequence>MENYLVVREFGDVGVTKQCFNLRSKKKPLITLIKIVIKGFDSEVVTDEK</sequence>
<name>X0W9E8_9ZZZZ</name>
<dbReference type="AlphaFoldDB" id="X0W9E8"/>
<comment type="caution">
    <text evidence="1">The sequence shown here is derived from an EMBL/GenBank/DDBJ whole genome shotgun (WGS) entry which is preliminary data.</text>
</comment>
<evidence type="ECO:0000313" key="1">
    <source>
        <dbReference type="EMBL" id="GAG21223.1"/>
    </source>
</evidence>
<dbReference type="EMBL" id="BARS01036990">
    <property type="protein sequence ID" value="GAG21223.1"/>
    <property type="molecule type" value="Genomic_DNA"/>
</dbReference>
<accession>X0W9E8</accession>
<proteinExistence type="predicted"/>